<sequence length="167" mass="18792">MKDWTKFIFKKRALLVLFGLFCLILSIVVNFDFGKILSGNVPNQAETKEAVFARAEKKGSKGVLFLVEPRNCRSCLKMSDQLKSFEAQGWEFLLILPDSSEYERLLADDRFSEKLPSLSAGKPVWGAWNLGEELLYLGETCVSDKYLEQKSPYSGLPACIVEPQSAL</sequence>
<protein>
    <recommendedName>
        <fullName evidence="3">Thioredoxin family protein</fullName>
    </recommendedName>
</protein>
<keyword evidence="2" id="KW-1185">Reference proteome</keyword>
<dbReference type="RefSeq" id="WP_135812763.1">
    <property type="nucleotide sequence ID" value="NZ_RQEV01000007.1"/>
</dbReference>
<organism evidence="1 2">
    <name type="scientific">Leptospira fluminis</name>
    <dbReference type="NCBI Taxonomy" id="2484979"/>
    <lineage>
        <taxon>Bacteria</taxon>
        <taxon>Pseudomonadati</taxon>
        <taxon>Spirochaetota</taxon>
        <taxon>Spirochaetia</taxon>
        <taxon>Leptospirales</taxon>
        <taxon>Leptospiraceae</taxon>
        <taxon>Leptospira</taxon>
    </lineage>
</organism>
<evidence type="ECO:0000313" key="1">
    <source>
        <dbReference type="EMBL" id="TGK20098.1"/>
    </source>
</evidence>
<evidence type="ECO:0008006" key="3">
    <source>
        <dbReference type="Google" id="ProtNLM"/>
    </source>
</evidence>
<dbReference type="Proteomes" id="UP000297855">
    <property type="component" value="Unassembled WGS sequence"/>
</dbReference>
<evidence type="ECO:0000313" key="2">
    <source>
        <dbReference type="Proteomes" id="UP000297855"/>
    </source>
</evidence>
<dbReference type="EMBL" id="RQEV01000007">
    <property type="protein sequence ID" value="TGK20098.1"/>
    <property type="molecule type" value="Genomic_DNA"/>
</dbReference>
<comment type="caution">
    <text evidence="1">The sequence shown here is derived from an EMBL/GenBank/DDBJ whole genome shotgun (WGS) entry which is preliminary data.</text>
</comment>
<name>A0A4R9GQS8_9LEPT</name>
<reference evidence="1" key="1">
    <citation type="journal article" date="2019" name="PLoS Negl. Trop. Dis.">
        <title>Revisiting the worldwide diversity of Leptospira species in the environment.</title>
        <authorList>
            <person name="Vincent A.T."/>
            <person name="Schiettekatte O."/>
            <person name="Bourhy P."/>
            <person name="Veyrier F.J."/>
            <person name="Picardeau M."/>
        </authorList>
    </citation>
    <scope>NUCLEOTIDE SEQUENCE [LARGE SCALE GENOMIC DNA]</scope>
    <source>
        <strain evidence="1">SCS5</strain>
    </source>
</reference>
<gene>
    <name evidence="1" type="ORF">EHO61_06225</name>
</gene>
<dbReference type="AlphaFoldDB" id="A0A4R9GQS8"/>
<dbReference type="OrthoDB" id="326390at2"/>
<proteinExistence type="predicted"/>
<accession>A0A4R9GQS8</accession>